<dbReference type="PROSITE" id="PS00463">
    <property type="entry name" value="ZN2_CY6_FUNGAL_1"/>
    <property type="match status" value="1"/>
</dbReference>
<evidence type="ECO:0000313" key="5">
    <source>
        <dbReference type="Proteomes" id="UP000736672"/>
    </source>
</evidence>
<dbReference type="GO" id="GO:0008270">
    <property type="term" value="F:zinc ion binding"/>
    <property type="evidence" value="ECO:0007669"/>
    <property type="project" value="InterPro"/>
</dbReference>
<dbReference type="SUPFAM" id="SSF57701">
    <property type="entry name" value="Zn2/Cys6 DNA-binding domain"/>
    <property type="match status" value="1"/>
</dbReference>
<dbReference type="OrthoDB" id="2991872at2759"/>
<accession>A0A9P9G2M8</accession>
<evidence type="ECO:0000259" key="3">
    <source>
        <dbReference type="PROSITE" id="PS50048"/>
    </source>
</evidence>
<dbReference type="CDD" id="cd00067">
    <property type="entry name" value="GAL4"/>
    <property type="match status" value="1"/>
</dbReference>
<sequence>MVYNGPSKGCRMCRERRVKCDQRTPACGNCLTRGSSCPGYGDIFDKAHRDESVKTRMRHSHRSNTTSTAAPELRLTQLSPRIPPSPPSNEELDALGFFFFHYGRCYDGQATCSIFGILPGMYAKCSSNSPLAKATTALALEVAHLHRSTRGYSVVGYSTYTKAVIRTKEALTASAQSKSNELLMTTLVLEAYENARATFGKTNHGVSQSHTHILGSIALLKHRGSLNYKDELSWRLVVATRNRLLQHTWHGLDGLGGFETLRDVWDCGIGAQMYSPAVKADTLAFRLSRLKLLARTALSLHEILSRAINLASECSLWQNTLPSAWKVLSVPACSLPPSIQAAGAYSYVDPAVYASLSIANSYNRHRVTELGCLSLIGDCLVSLSSPEQDFRLRVLPPALLFRAQILVDEICASVPFLTGDAAAGGLRAMTVLLPCVVQPSHDGNNASQMFPRNKVQHAQQVVASGLFMMHNTLKMVLELLGDKVMGNVIRDGQIEWIIRQSQRLGQILCIA</sequence>
<dbReference type="SMART" id="SM00066">
    <property type="entry name" value="GAL4"/>
    <property type="match status" value="1"/>
</dbReference>
<dbReference type="PANTHER" id="PTHR38791">
    <property type="entry name" value="ZN(II)2CYS6 TRANSCRIPTION FACTOR (EUROFUNG)-RELATED-RELATED"/>
    <property type="match status" value="1"/>
</dbReference>
<evidence type="ECO:0000256" key="2">
    <source>
        <dbReference type="SAM" id="MobiDB-lite"/>
    </source>
</evidence>
<dbReference type="InterPro" id="IPR001138">
    <property type="entry name" value="Zn2Cys6_DnaBD"/>
</dbReference>
<dbReference type="PROSITE" id="PS50048">
    <property type="entry name" value="ZN2_CY6_FUNGAL_2"/>
    <property type="match status" value="1"/>
</dbReference>
<protein>
    <recommendedName>
        <fullName evidence="3">Zn(2)-C6 fungal-type domain-containing protein</fullName>
    </recommendedName>
</protein>
<feature type="domain" description="Zn(2)-C6 fungal-type" evidence="3">
    <location>
        <begin position="9"/>
        <end position="37"/>
    </location>
</feature>
<proteinExistence type="predicted"/>
<dbReference type="InterPro" id="IPR036864">
    <property type="entry name" value="Zn2-C6_fun-type_DNA-bd_sf"/>
</dbReference>
<dbReference type="Gene3D" id="4.10.240.10">
    <property type="entry name" value="Zn(2)-C6 fungal-type DNA-binding domain"/>
    <property type="match status" value="1"/>
</dbReference>
<keyword evidence="1" id="KW-0539">Nucleus</keyword>
<dbReference type="Proteomes" id="UP000736672">
    <property type="component" value="Unassembled WGS sequence"/>
</dbReference>
<keyword evidence="5" id="KW-1185">Reference proteome</keyword>
<dbReference type="Pfam" id="PF00172">
    <property type="entry name" value="Zn_clus"/>
    <property type="match status" value="1"/>
</dbReference>
<dbReference type="InterPro" id="IPR053175">
    <property type="entry name" value="DHMBA_Reg_Transcription_Factor"/>
</dbReference>
<dbReference type="AlphaFoldDB" id="A0A9P9G2M8"/>
<feature type="region of interest" description="Disordered" evidence="2">
    <location>
        <begin position="54"/>
        <end position="73"/>
    </location>
</feature>
<gene>
    <name evidence="4" type="ORF">B0J15DRAFT_456151</name>
</gene>
<evidence type="ECO:0000256" key="1">
    <source>
        <dbReference type="ARBA" id="ARBA00023242"/>
    </source>
</evidence>
<dbReference type="GO" id="GO:0000981">
    <property type="term" value="F:DNA-binding transcription factor activity, RNA polymerase II-specific"/>
    <property type="evidence" value="ECO:0007669"/>
    <property type="project" value="InterPro"/>
</dbReference>
<comment type="caution">
    <text evidence="4">The sequence shown here is derived from an EMBL/GenBank/DDBJ whole genome shotgun (WGS) entry which is preliminary data.</text>
</comment>
<reference evidence="4" key="1">
    <citation type="journal article" date="2021" name="Nat. Commun.">
        <title>Genetic determinants of endophytism in the Arabidopsis root mycobiome.</title>
        <authorList>
            <person name="Mesny F."/>
            <person name="Miyauchi S."/>
            <person name="Thiergart T."/>
            <person name="Pickel B."/>
            <person name="Atanasova L."/>
            <person name="Karlsson M."/>
            <person name="Huettel B."/>
            <person name="Barry K.W."/>
            <person name="Haridas S."/>
            <person name="Chen C."/>
            <person name="Bauer D."/>
            <person name="Andreopoulos W."/>
            <person name="Pangilinan J."/>
            <person name="LaButti K."/>
            <person name="Riley R."/>
            <person name="Lipzen A."/>
            <person name="Clum A."/>
            <person name="Drula E."/>
            <person name="Henrissat B."/>
            <person name="Kohler A."/>
            <person name="Grigoriev I.V."/>
            <person name="Martin F.M."/>
            <person name="Hacquard S."/>
        </authorList>
    </citation>
    <scope>NUCLEOTIDE SEQUENCE</scope>
    <source>
        <strain evidence="4">FSSC 5 MPI-SDFR-AT-0091</strain>
    </source>
</reference>
<dbReference type="EMBL" id="JAGTJS010000034">
    <property type="protein sequence ID" value="KAH7230837.1"/>
    <property type="molecule type" value="Genomic_DNA"/>
</dbReference>
<name>A0A9P9G2M8_FUSSL</name>
<dbReference type="PANTHER" id="PTHR38791:SF13">
    <property type="entry name" value="ZN(2)-C6 FUNGAL-TYPE DOMAIN-CONTAINING PROTEIN"/>
    <property type="match status" value="1"/>
</dbReference>
<organism evidence="4 5">
    <name type="scientific">Fusarium solani</name>
    <name type="common">Filamentous fungus</name>
    <dbReference type="NCBI Taxonomy" id="169388"/>
    <lineage>
        <taxon>Eukaryota</taxon>
        <taxon>Fungi</taxon>
        <taxon>Dikarya</taxon>
        <taxon>Ascomycota</taxon>
        <taxon>Pezizomycotina</taxon>
        <taxon>Sordariomycetes</taxon>
        <taxon>Hypocreomycetidae</taxon>
        <taxon>Hypocreales</taxon>
        <taxon>Nectriaceae</taxon>
        <taxon>Fusarium</taxon>
        <taxon>Fusarium solani species complex</taxon>
    </lineage>
</organism>
<evidence type="ECO:0000313" key="4">
    <source>
        <dbReference type="EMBL" id="KAH7230837.1"/>
    </source>
</evidence>